<feature type="domain" description="C3H1-type" evidence="8">
    <location>
        <begin position="47"/>
        <end position="69"/>
    </location>
</feature>
<keyword evidence="2 6" id="KW-0863">Zinc-finger</keyword>
<dbReference type="AlphaFoldDB" id="A0A218VWG7"/>
<organism evidence="9 10">
    <name type="scientific">Punica granatum</name>
    <name type="common">Pomegranate</name>
    <dbReference type="NCBI Taxonomy" id="22663"/>
    <lineage>
        <taxon>Eukaryota</taxon>
        <taxon>Viridiplantae</taxon>
        <taxon>Streptophyta</taxon>
        <taxon>Embryophyta</taxon>
        <taxon>Tracheophyta</taxon>
        <taxon>Spermatophyta</taxon>
        <taxon>Magnoliopsida</taxon>
        <taxon>eudicotyledons</taxon>
        <taxon>Gunneridae</taxon>
        <taxon>Pentapetalae</taxon>
        <taxon>rosids</taxon>
        <taxon>malvids</taxon>
        <taxon>Myrtales</taxon>
        <taxon>Lythraceae</taxon>
        <taxon>Punica</taxon>
    </lineage>
</organism>
<evidence type="ECO:0000256" key="5">
    <source>
        <dbReference type="ARBA" id="ARBA00023125"/>
    </source>
</evidence>
<evidence type="ECO:0000256" key="7">
    <source>
        <dbReference type="SAM" id="MobiDB-lite"/>
    </source>
</evidence>
<dbReference type="PANTHER" id="PTHR24009">
    <property type="entry name" value="RNA-BINDING (RRM/RBD/RNP MOTIFS)"/>
    <property type="match status" value="1"/>
</dbReference>
<dbReference type="PROSITE" id="PS50103">
    <property type="entry name" value="ZF_C3H1"/>
    <property type="match status" value="1"/>
</dbReference>
<dbReference type="GO" id="GO:0003723">
    <property type="term" value="F:RNA binding"/>
    <property type="evidence" value="ECO:0007669"/>
    <property type="project" value="UniProtKB-KW"/>
</dbReference>
<evidence type="ECO:0000256" key="3">
    <source>
        <dbReference type="ARBA" id="ARBA00022833"/>
    </source>
</evidence>
<accession>A0A218VWG7</accession>
<evidence type="ECO:0000313" key="9">
    <source>
        <dbReference type="EMBL" id="OWM64232.1"/>
    </source>
</evidence>
<keyword evidence="5" id="KW-0238">DNA-binding</keyword>
<dbReference type="GO" id="GO:0003677">
    <property type="term" value="F:DNA binding"/>
    <property type="evidence" value="ECO:0007669"/>
    <property type="project" value="UniProtKB-KW"/>
</dbReference>
<dbReference type="GO" id="GO:0008270">
    <property type="term" value="F:zinc ion binding"/>
    <property type="evidence" value="ECO:0007669"/>
    <property type="project" value="UniProtKB-KW"/>
</dbReference>
<dbReference type="PANTHER" id="PTHR24009:SF11">
    <property type="entry name" value="ZINC FINGER CCCH DOMAIN-CONTAINING PROTEIN 53-LIKE"/>
    <property type="match status" value="1"/>
</dbReference>
<proteinExistence type="predicted"/>
<keyword evidence="1 6" id="KW-0479">Metal-binding</keyword>
<comment type="caution">
    <text evidence="9">The sequence shown here is derived from an EMBL/GenBank/DDBJ whole genome shotgun (WGS) entry which is preliminary data.</text>
</comment>
<evidence type="ECO:0000259" key="8">
    <source>
        <dbReference type="PROSITE" id="PS50103"/>
    </source>
</evidence>
<gene>
    <name evidence="9" type="ORF">CDL15_Pgr018804</name>
</gene>
<dbReference type="Proteomes" id="UP000197138">
    <property type="component" value="Unassembled WGS sequence"/>
</dbReference>
<feature type="region of interest" description="Disordered" evidence="7">
    <location>
        <begin position="80"/>
        <end position="125"/>
    </location>
</feature>
<protein>
    <recommendedName>
        <fullName evidence="8">C3H1-type domain-containing protein</fullName>
    </recommendedName>
</protein>
<dbReference type="InterPro" id="IPR000571">
    <property type="entry name" value="Znf_CCCH"/>
</dbReference>
<feature type="zinc finger region" description="C3H1-type" evidence="6">
    <location>
        <begin position="47"/>
        <end position="69"/>
    </location>
</feature>
<dbReference type="Pfam" id="PF00642">
    <property type="entry name" value="zf-CCCH"/>
    <property type="match status" value="1"/>
</dbReference>
<evidence type="ECO:0000313" key="10">
    <source>
        <dbReference type="Proteomes" id="UP000197138"/>
    </source>
</evidence>
<dbReference type="InterPro" id="IPR036855">
    <property type="entry name" value="Znf_CCCH_sf"/>
</dbReference>
<name>A0A218VWG7_PUNGR</name>
<reference evidence="10" key="1">
    <citation type="journal article" date="2017" name="Plant J.">
        <title>The pomegranate (Punica granatum L.) genome and the genomics of punicalagin biosynthesis.</title>
        <authorList>
            <person name="Qin G."/>
            <person name="Xu C."/>
            <person name="Ming R."/>
            <person name="Tang H."/>
            <person name="Guyot R."/>
            <person name="Kramer E.M."/>
            <person name="Hu Y."/>
            <person name="Yi X."/>
            <person name="Qi Y."/>
            <person name="Xu X."/>
            <person name="Gao Z."/>
            <person name="Pan H."/>
            <person name="Jian J."/>
            <person name="Tian Y."/>
            <person name="Yue Z."/>
            <person name="Xu Y."/>
        </authorList>
    </citation>
    <scope>NUCLEOTIDE SEQUENCE [LARGE SCALE GENOMIC DNA]</scope>
    <source>
        <strain evidence="10">cv. Dabenzi</strain>
    </source>
</reference>
<evidence type="ECO:0000256" key="1">
    <source>
        <dbReference type="ARBA" id="ARBA00022723"/>
    </source>
</evidence>
<keyword evidence="3 6" id="KW-0862">Zinc</keyword>
<evidence type="ECO:0000256" key="6">
    <source>
        <dbReference type="PROSITE-ProRule" id="PRU00723"/>
    </source>
</evidence>
<feature type="compositionally biased region" description="Basic and acidic residues" evidence="7">
    <location>
        <begin position="95"/>
        <end position="109"/>
    </location>
</feature>
<evidence type="ECO:0000256" key="4">
    <source>
        <dbReference type="ARBA" id="ARBA00022884"/>
    </source>
</evidence>
<evidence type="ECO:0000256" key="2">
    <source>
        <dbReference type="ARBA" id="ARBA00022771"/>
    </source>
</evidence>
<dbReference type="EMBL" id="MTKT01005815">
    <property type="protein sequence ID" value="OWM64232.1"/>
    <property type="molecule type" value="Genomic_DNA"/>
</dbReference>
<sequence length="125" mass="13989">MTDFFPFVNDTGNNSSSKSHLHKRSFSESDACFGSEDGPFCGGAHRPCHYFARGFCKNGSGCKFVHSCHYFARGFCKHEKNQVGPPSRGSWMRTRRVEGEGGSGDDKLWRGRRKTMNSGGERWLG</sequence>
<keyword evidence="4" id="KW-0694">RNA-binding</keyword>
<dbReference type="SUPFAM" id="SSF90229">
    <property type="entry name" value="CCCH zinc finger"/>
    <property type="match status" value="1"/>
</dbReference>